<keyword evidence="4" id="KW-1185">Reference proteome</keyword>
<sequence>MQAPPIPPQRRQSAARVPPMPPPGVPVRAQATQSFPRPVIQPSSVRDHSLPTAPKTRPPNHPTRPAHLPQLSYSSSSTSSRSPALSYDSGRGHEAPAGGLRDSTRVNIKGSAPPRQVSARLDWEGSIKSPKEPDLVTPKEQYTAQIQVRDHLDTQFETLLDSLQVSDAVRQKFNTVSQDVKSSILHSSMTSNPAILNALGLPLPPKEAPKMRKRLSTPLLRKVRSSGSLGSPTASPQVGQTYAIKGDAFTIVASPTSAASAAFGNSMSTERAAVDDHSSRPRPLGATHGPRPMSLSAYGHHSSGSNGSLPSFGRSSGRGLGIAMGEQPQAFIEWLGRYKGTDLTMEVVRCKKLRMLLRHESTDWVGEFVGLGGYELVLDRLQDLLDVEWREEQHDDQMLYELLRCVKALSTSEVGKTALRAAFPKPFKPLSALLFSEKKPGDLPSRQIIVELWLLLFDLFPSAPSRSPVSNRPTSVRFDTPPDMTGEFDICEAVRSLLVPAVPDPRDEYHEFITVAHQPRVFKAWVQELSDICRDYFWIMCHASNTLWAVDEVDQGLVERPVAPGGATGGVEFEAMNYATTHFKLLNSLCKCLAAEDMRKASQLHHDLILSGMDRILVTMRKASTTYYPTLHLELARYVSLLREASPNARLPHLIDKLVGPPPDALRKRDYGNVWLDMPRATTSTGDRRGGWEFL</sequence>
<dbReference type="GO" id="GO:0030036">
    <property type="term" value="P:actin cytoskeleton organization"/>
    <property type="evidence" value="ECO:0007669"/>
    <property type="project" value="InterPro"/>
</dbReference>
<evidence type="ECO:0000313" key="3">
    <source>
        <dbReference type="EMBL" id="KAK1924498.1"/>
    </source>
</evidence>
<feature type="region of interest" description="Disordered" evidence="1">
    <location>
        <begin position="1"/>
        <end position="116"/>
    </location>
</feature>
<dbReference type="AlphaFoldDB" id="A0AAD9FQT6"/>
<dbReference type="InterPro" id="IPR016024">
    <property type="entry name" value="ARM-type_fold"/>
</dbReference>
<dbReference type="GO" id="GO:0003779">
    <property type="term" value="F:actin binding"/>
    <property type="evidence" value="ECO:0007669"/>
    <property type="project" value="InterPro"/>
</dbReference>
<reference evidence="3" key="1">
    <citation type="submission" date="2023-02" db="EMBL/GenBank/DDBJ databases">
        <title>Identification and recombinant expression of a fungal hydrolase from Papiliotrema laurentii that hydrolyzes apple cutin and clears colloidal polyester polyurethane.</title>
        <authorList>
            <consortium name="DOE Joint Genome Institute"/>
            <person name="Roman V.A."/>
            <person name="Bojanowski C."/>
            <person name="Crable B.R."/>
            <person name="Wagner D.N."/>
            <person name="Hung C.S."/>
            <person name="Nadeau L.J."/>
            <person name="Schratz L."/>
            <person name="Haridas S."/>
            <person name="Pangilinan J."/>
            <person name="Lipzen A."/>
            <person name="Na H."/>
            <person name="Yan M."/>
            <person name="Ng V."/>
            <person name="Grigoriev I.V."/>
            <person name="Spatafora J.W."/>
            <person name="Barlow D."/>
            <person name="Biffinger J."/>
            <person name="Kelley-Loughnane N."/>
            <person name="Varaljay V.A."/>
            <person name="Crookes-Goodson W.J."/>
        </authorList>
    </citation>
    <scope>NUCLEOTIDE SEQUENCE</scope>
    <source>
        <strain evidence="3">5307AH</strain>
    </source>
</reference>
<feature type="domain" description="Formin GTPase-binding" evidence="2">
    <location>
        <begin position="144"/>
        <end position="458"/>
    </location>
</feature>
<accession>A0AAD9FQT6</accession>
<proteinExistence type="predicted"/>
<dbReference type="Gene3D" id="1.25.10.10">
    <property type="entry name" value="Leucine-rich Repeat Variant"/>
    <property type="match status" value="1"/>
</dbReference>
<protein>
    <submittedName>
        <fullName evidence="3">Armadillo-type protein</fullName>
    </submittedName>
</protein>
<evidence type="ECO:0000313" key="4">
    <source>
        <dbReference type="Proteomes" id="UP001182556"/>
    </source>
</evidence>
<organism evidence="3 4">
    <name type="scientific">Papiliotrema laurentii</name>
    <name type="common">Cryptococcus laurentii</name>
    <dbReference type="NCBI Taxonomy" id="5418"/>
    <lineage>
        <taxon>Eukaryota</taxon>
        <taxon>Fungi</taxon>
        <taxon>Dikarya</taxon>
        <taxon>Basidiomycota</taxon>
        <taxon>Agaricomycotina</taxon>
        <taxon>Tremellomycetes</taxon>
        <taxon>Tremellales</taxon>
        <taxon>Rhynchogastremaceae</taxon>
        <taxon>Papiliotrema</taxon>
    </lineage>
</organism>
<dbReference type="EMBL" id="JAODAN010000005">
    <property type="protein sequence ID" value="KAK1924498.1"/>
    <property type="molecule type" value="Genomic_DNA"/>
</dbReference>
<name>A0AAD9FQT6_PAPLA</name>
<evidence type="ECO:0000259" key="2">
    <source>
        <dbReference type="SMART" id="SM01140"/>
    </source>
</evidence>
<dbReference type="InterPro" id="IPR011989">
    <property type="entry name" value="ARM-like"/>
</dbReference>
<evidence type="ECO:0000256" key="1">
    <source>
        <dbReference type="SAM" id="MobiDB-lite"/>
    </source>
</evidence>
<comment type="caution">
    <text evidence="3">The sequence shown here is derived from an EMBL/GenBank/DDBJ whole genome shotgun (WGS) entry which is preliminary data.</text>
</comment>
<dbReference type="InterPro" id="IPR010473">
    <property type="entry name" value="GTPase-bd"/>
</dbReference>
<dbReference type="Proteomes" id="UP001182556">
    <property type="component" value="Unassembled WGS sequence"/>
</dbReference>
<dbReference type="SMART" id="SM01140">
    <property type="entry name" value="Drf_GBD"/>
    <property type="match status" value="1"/>
</dbReference>
<dbReference type="SUPFAM" id="SSF48371">
    <property type="entry name" value="ARM repeat"/>
    <property type="match status" value="1"/>
</dbReference>
<feature type="compositionally biased region" description="Low complexity" evidence="1">
    <location>
        <begin position="72"/>
        <end position="86"/>
    </location>
</feature>
<feature type="region of interest" description="Disordered" evidence="1">
    <location>
        <begin position="262"/>
        <end position="310"/>
    </location>
</feature>
<gene>
    <name evidence="3" type="ORF">DB88DRAFT_490671</name>
</gene>
<dbReference type="GO" id="GO:0031267">
    <property type="term" value="F:small GTPase binding"/>
    <property type="evidence" value="ECO:0007669"/>
    <property type="project" value="InterPro"/>
</dbReference>